<dbReference type="NCBIfam" id="TIGR02469">
    <property type="entry name" value="CbiT"/>
    <property type="match status" value="1"/>
</dbReference>
<name>S5XXW6_PARAH</name>
<dbReference type="Proteomes" id="UP000015480">
    <property type="component" value="Chromosome"/>
</dbReference>
<dbReference type="GO" id="GO:0008276">
    <property type="term" value="F:protein methyltransferase activity"/>
    <property type="evidence" value="ECO:0007669"/>
    <property type="project" value="InterPro"/>
</dbReference>
<dbReference type="EMBL" id="CP006650">
    <property type="protein sequence ID" value="AGT08290.1"/>
    <property type="molecule type" value="Genomic_DNA"/>
</dbReference>
<dbReference type="SUPFAM" id="SSF53335">
    <property type="entry name" value="S-adenosyl-L-methionine-dependent methyltransferases"/>
    <property type="match status" value="1"/>
</dbReference>
<dbReference type="PANTHER" id="PTHR43182:SF1">
    <property type="entry name" value="COBALT-PRECORRIN-7 C(5)-METHYLTRANSFERASE"/>
    <property type="match status" value="1"/>
</dbReference>
<evidence type="ECO:0000256" key="5">
    <source>
        <dbReference type="ARBA" id="ARBA00022691"/>
    </source>
</evidence>
<dbReference type="PANTHER" id="PTHR43182">
    <property type="entry name" value="COBALT-PRECORRIN-6B C(15)-METHYLTRANSFERASE (DECARBOXYLATING)"/>
    <property type="match status" value="1"/>
</dbReference>
<dbReference type="InterPro" id="IPR012818">
    <property type="entry name" value="CbiE"/>
</dbReference>
<feature type="domain" description="Tetrapyrrole methylase" evidence="6">
    <location>
        <begin position="15"/>
        <end position="189"/>
    </location>
</feature>
<dbReference type="Gene3D" id="3.40.50.150">
    <property type="entry name" value="Vaccinia Virus protein VP39"/>
    <property type="match status" value="1"/>
</dbReference>
<comment type="pathway">
    <text evidence="1">Cofactor biosynthesis; adenosylcobalamin biosynthesis.</text>
</comment>
<dbReference type="InterPro" id="IPR006365">
    <property type="entry name" value="Cbl_synth_CobL"/>
</dbReference>
<keyword evidence="8" id="KW-1185">Reference proteome</keyword>
<dbReference type="KEGG" id="pami:JCM7686_1181"/>
<reference evidence="7 8" key="1">
    <citation type="journal article" date="2014" name="BMC Genomics">
        <title>Architecture and functions of a multipartite genome of the methylotrophic bacterium Paracoccus aminophilus JCM 7686, containing primary and secondary chromids.</title>
        <authorList>
            <person name="Dziewit L."/>
            <person name="Czarnecki J."/>
            <person name="Wibberg D."/>
            <person name="Radlinska M."/>
            <person name="Mrozek P."/>
            <person name="Szymczak M."/>
            <person name="Schluter A."/>
            <person name="Puhler A."/>
            <person name="Bartosik D."/>
        </authorList>
    </citation>
    <scope>NUCLEOTIDE SEQUENCE [LARGE SCALE GENOMIC DNA]</scope>
    <source>
        <strain evidence="7">JCM 7686</strain>
    </source>
</reference>
<dbReference type="PATRIC" id="fig|1367847.3.peg.1148"/>
<dbReference type="InterPro" id="IPR014777">
    <property type="entry name" value="4pyrrole_Mease_sub1"/>
</dbReference>
<evidence type="ECO:0000256" key="1">
    <source>
        <dbReference type="ARBA" id="ARBA00004953"/>
    </source>
</evidence>
<keyword evidence="5" id="KW-0949">S-adenosyl-L-methionine</keyword>
<dbReference type="CDD" id="cd11644">
    <property type="entry name" value="Precorrin-6Y-MT"/>
    <property type="match status" value="1"/>
</dbReference>
<evidence type="ECO:0000256" key="3">
    <source>
        <dbReference type="ARBA" id="ARBA00022603"/>
    </source>
</evidence>
<dbReference type="GO" id="GO:0009236">
    <property type="term" value="P:cobalamin biosynthetic process"/>
    <property type="evidence" value="ECO:0007669"/>
    <property type="project" value="UniProtKB-UniPathway"/>
</dbReference>
<dbReference type="UniPathway" id="UPA00148"/>
<evidence type="ECO:0000256" key="4">
    <source>
        <dbReference type="ARBA" id="ARBA00022679"/>
    </source>
</evidence>
<dbReference type="PIRSF" id="PIRSF036428">
    <property type="entry name" value="CobL"/>
    <property type="match status" value="1"/>
</dbReference>
<dbReference type="NCBIfam" id="TIGR02467">
    <property type="entry name" value="CbiE"/>
    <property type="match status" value="1"/>
</dbReference>
<dbReference type="eggNOG" id="COG2241">
    <property type="taxonomic scope" value="Bacteria"/>
</dbReference>
<dbReference type="STRING" id="1367847.JCM7686_1181"/>
<keyword evidence="3 7" id="KW-0489">Methyltransferase</keyword>
<dbReference type="InterPro" id="IPR029063">
    <property type="entry name" value="SAM-dependent_MTases_sf"/>
</dbReference>
<dbReference type="AlphaFoldDB" id="S5XXW6"/>
<accession>S5XXW6</accession>
<dbReference type="InterPro" id="IPR050714">
    <property type="entry name" value="Cobalamin_biosynth_MTase"/>
</dbReference>
<sequence length="395" mass="41766">MAADMMTSPNKGPWLTIVGVQEAGAEALGARARAAIEAADIIFGGPRHLELVGAGARGRPWPMPFSIEPVLETRGQNVVALASGDPFSHGAGRVLSQALTPGEWVSLPAPSTFSLAANALGWPLEETICRALHAAPFETIRDEASTGARLILLMRDGAAVHTLARQLASWQVTAAMTVLERLDGPAERITPYAATEAYQAPVAVALQILAADASSRAAGRPERAYAHDGQITKAPIRALTLAALAPRRDELLWDLGAGSGSISVEWCRLGGRAIAVESQAPRARNIAANIASFGLGARMVLEEGDHQALLATLPHPDAVFVGGGFSETLFALLRKHAKGARLVVNAVTLETESLLVRLAQDEGRLLRVELSEAAPLGTMRGWKATRPVTQWITQL</sequence>
<dbReference type="SUPFAM" id="SSF53790">
    <property type="entry name" value="Tetrapyrrole methylase"/>
    <property type="match status" value="1"/>
</dbReference>
<dbReference type="GO" id="GO:0032259">
    <property type="term" value="P:methylation"/>
    <property type="evidence" value="ECO:0007669"/>
    <property type="project" value="UniProtKB-KW"/>
</dbReference>
<keyword evidence="2" id="KW-0169">Cobalamin biosynthesis</keyword>
<dbReference type="GO" id="GO:0046025">
    <property type="term" value="F:precorrin-6Y C5,15-methyltransferase (decarboxylating) activity"/>
    <property type="evidence" value="ECO:0007669"/>
    <property type="project" value="UniProtKB-EC"/>
</dbReference>
<protein>
    <submittedName>
        <fullName evidence="7">Precorrin-6Y C5,15-methyltransferase/precorrin-8W decarboxylase</fullName>
        <ecNumber evidence="7">2.1.1.132</ecNumber>
    </submittedName>
</protein>
<dbReference type="EC" id="2.1.1.132" evidence="7"/>
<evidence type="ECO:0000259" key="6">
    <source>
        <dbReference type="Pfam" id="PF00590"/>
    </source>
</evidence>
<organism evidence="7 8">
    <name type="scientific">Paracoccus aminophilus JCM 7686</name>
    <dbReference type="NCBI Taxonomy" id="1367847"/>
    <lineage>
        <taxon>Bacteria</taxon>
        <taxon>Pseudomonadati</taxon>
        <taxon>Pseudomonadota</taxon>
        <taxon>Alphaproteobacteria</taxon>
        <taxon>Rhodobacterales</taxon>
        <taxon>Paracoccaceae</taxon>
        <taxon>Paracoccus</taxon>
    </lineage>
</organism>
<gene>
    <name evidence="7" type="ORF">JCM7686_1181</name>
</gene>
<dbReference type="Gene3D" id="3.40.1010.10">
    <property type="entry name" value="Cobalt-precorrin-4 Transmethylase, Domain 1"/>
    <property type="match status" value="1"/>
</dbReference>
<dbReference type="InterPro" id="IPR014008">
    <property type="entry name" value="Cbl_synth_MTase_CbiT"/>
</dbReference>
<proteinExistence type="predicted"/>
<evidence type="ECO:0000256" key="2">
    <source>
        <dbReference type="ARBA" id="ARBA00022573"/>
    </source>
</evidence>
<dbReference type="Pfam" id="PF00590">
    <property type="entry name" value="TP_methylase"/>
    <property type="match status" value="1"/>
</dbReference>
<dbReference type="RefSeq" id="WP_020949928.1">
    <property type="nucleotide sequence ID" value="NC_022041.1"/>
</dbReference>
<dbReference type="eggNOG" id="COG2242">
    <property type="taxonomic scope" value="Bacteria"/>
</dbReference>
<dbReference type="HOGENOM" id="CLU_031955_0_0_5"/>
<evidence type="ECO:0000313" key="7">
    <source>
        <dbReference type="EMBL" id="AGT08290.1"/>
    </source>
</evidence>
<evidence type="ECO:0000313" key="8">
    <source>
        <dbReference type="Proteomes" id="UP000015480"/>
    </source>
</evidence>
<keyword evidence="4 7" id="KW-0808">Transferase</keyword>
<dbReference type="InterPro" id="IPR035996">
    <property type="entry name" value="4pyrrol_Methylase_sf"/>
</dbReference>
<dbReference type="InterPro" id="IPR000878">
    <property type="entry name" value="4pyrrol_Mease"/>
</dbReference>